<feature type="compositionally biased region" description="Basic and acidic residues" evidence="6">
    <location>
        <begin position="313"/>
        <end position="326"/>
    </location>
</feature>
<protein>
    <submittedName>
        <fullName evidence="8">Uncharacterized protein</fullName>
    </submittedName>
</protein>
<dbReference type="GO" id="GO:0048193">
    <property type="term" value="P:Golgi vesicle transport"/>
    <property type="evidence" value="ECO:0007669"/>
    <property type="project" value="TreeGrafter"/>
</dbReference>
<accession>A0A915EBB3</accession>
<dbReference type="PANTHER" id="PTHR19327:SF0">
    <property type="entry name" value="GOLGIN SUBFAMILY A MEMBER 4"/>
    <property type="match status" value="1"/>
</dbReference>
<evidence type="ECO:0000256" key="3">
    <source>
        <dbReference type="ARBA" id="ARBA00023125"/>
    </source>
</evidence>
<evidence type="ECO:0000256" key="4">
    <source>
        <dbReference type="ARBA" id="ARBA00023155"/>
    </source>
</evidence>
<keyword evidence="4" id="KW-0371">Homeobox</keyword>
<dbReference type="GO" id="GO:0003677">
    <property type="term" value="F:DNA binding"/>
    <property type="evidence" value="ECO:0007669"/>
    <property type="project" value="UniProtKB-KW"/>
</dbReference>
<dbReference type="GO" id="GO:0005634">
    <property type="term" value="C:nucleus"/>
    <property type="evidence" value="ECO:0007669"/>
    <property type="project" value="UniProtKB-SubCell"/>
</dbReference>
<evidence type="ECO:0000313" key="8">
    <source>
        <dbReference type="WBParaSite" id="jg4346"/>
    </source>
</evidence>
<evidence type="ECO:0000256" key="6">
    <source>
        <dbReference type="SAM" id="MobiDB-lite"/>
    </source>
</evidence>
<feature type="region of interest" description="Disordered" evidence="6">
    <location>
        <begin position="313"/>
        <end position="348"/>
    </location>
</feature>
<dbReference type="WBParaSite" id="jg4346">
    <property type="protein sequence ID" value="jg4346"/>
    <property type="gene ID" value="jg4346"/>
</dbReference>
<dbReference type="InterPro" id="IPR001827">
    <property type="entry name" value="Homeobox_Antennapedia_CS"/>
</dbReference>
<keyword evidence="2" id="KW-0217">Developmental protein</keyword>
<evidence type="ECO:0000313" key="7">
    <source>
        <dbReference type="Proteomes" id="UP000887574"/>
    </source>
</evidence>
<comment type="subcellular location">
    <subcellularLocation>
        <location evidence="1">Nucleus</location>
    </subcellularLocation>
</comment>
<keyword evidence="7" id="KW-1185">Reference proteome</keyword>
<dbReference type="GO" id="GO:0005794">
    <property type="term" value="C:Golgi apparatus"/>
    <property type="evidence" value="ECO:0007669"/>
    <property type="project" value="TreeGrafter"/>
</dbReference>
<dbReference type="Proteomes" id="UP000887574">
    <property type="component" value="Unplaced"/>
</dbReference>
<dbReference type="AlphaFoldDB" id="A0A915EBB3"/>
<reference evidence="8" key="1">
    <citation type="submission" date="2022-11" db="UniProtKB">
        <authorList>
            <consortium name="WormBaseParasite"/>
        </authorList>
    </citation>
    <scope>IDENTIFICATION</scope>
</reference>
<evidence type="ECO:0000256" key="1">
    <source>
        <dbReference type="ARBA" id="ARBA00004123"/>
    </source>
</evidence>
<dbReference type="GO" id="GO:0031267">
    <property type="term" value="F:small GTPase binding"/>
    <property type="evidence" value="ECO:0007669"/>
    <property type="project" value="TreeGrafter"/>
</dbReference>
<dbReference type="PANTHER" id="PTHR19327">
    <property type="entry name" value="GOLGIN"/>
    <property type="match status" value="1"/>
</dbReference>
<evidence type="ECO:0000256" key="5">
    <source>
        <dbReference type="ARBA" id="ARBA00023242"/>
    </source>
</evidence>
<evidence type="ECO:0000256" key="2">
    <source>
        <dbReference type="ARBA" id="ARBA00022473"/>
    </source>
</evidence>
<keyword evidence="3" id="KW-0238">DNA-binding</keyword>
<dbReference type="PROSITE" id="PS00032">
    <property type="entry name" value="ANTENNAPEDIA"/>
    <property type="match status" value="1"/>
</dbReference>
<name>A0A915EBB3_9BILA</name>
<proteinExistence type="predicted"/>
<organism evidence="7 8">
    <name type="scientific">Ditylenchus dipsaci</name>
    <dbReference type="NCBI Taxonomy" id="166011"/>
    <lineage>
        <taxon>Eukaryota</taxon>
        <taxon>Metazoa</taxon>
        <taxon>Ecdysozoa</taxon>
        <taxon>Nematoda</taxon>
        <taxon>Chromadorea</taxon>
        <taxon>Rhabditida</taxon>
        <taxon>Tylenchina</taxon>
        <taxon>Tylenchomorpha</taxon>
        <taxon>Sphaerularioidea</taxon>
        <taxon>Anguinidae</taxon>
        <taxon>Anguininae</taxon>
        <taxon>Ditylenchus</taxon>
    </lineage>
</organism>
<keyword evidence="5" id="KW-0539">Nucleus</keyword>
<dbReference type="GO" id="GO:0003700">
    <property type="term" value="F:DNA-binding transcription factor activity"/>
    <property type="evidence" value="ECO:0007669"/>
    <property type="project" value="InterPro"/>
</dbReference>
<sequence>MFKGLKSKLEDEAKRLQASVSQYGENIAQQMRTGTSDAGSDIGGQKHLYPWMTMMKTSHQHPNKELPLCMALMIPTFGTRGETRRLSGASVESNESTFSTFTMPSSSVAMQLDTINSDVESNAVNTRAQTFILQGIKVIFSRGVITDASSLETAPKEQVGSLFQKLQGRATDYKQRYRDLAKSYQELSEKMINIGTEKLNKTKADENLANLETKNKALHDLLKKLIKKRQTQASCCEEKAAIAIATSKAEMHSNLNNKDQEIEKWMNKCHSMEKKDSDANQRLQKQNDELNKLVVAMENEKADMVEKLARAKQEGVKQVKEDEEKKRKQLTVQHSEKLALRCRKRTKS</sequence>